<dbReference type="OMA" id="TRFHFAN"/>
<dbReference type="CDD" id="cd08681">
    <property type="entry name" value="C2_fungal_Inn1p-like"/>
    <property type="match status" value="1"/>
</dbReference>
<organism evidence="3 4">
    <name type="scientific">Lachancea fermentati</name>
    <name type="common">Zygosaccharomyces fermentati</name>
    <dbReference type="NCBI Taxonomy" id="4955"/>
    <lineage>
        <taxon>Eukaryota</taxon>
        <taxon>Fungi</taxon>
        <taxon>Dikarya</taxon>
        <taxon>Ascomycota</taxon>
        <taxon>Saccharomycotina</taxon>
        <taxon>Saccharomycetes</taxon>
        <taxon>Saccharomycetales</taxon>
        <taxon>Saccharomycetaceae</taxon>
        <taxon>Lachancea</taxon>
    </lineage>
</organism>
<dbReference type="InterPro" id="IPR035892">
    <property type="entry name" value="C2_domain_sf"/>
</dbReference>
<dbReference type="Proteomes" id="UP000190831">
    <property type="component" value="Chromosome G"/>
</dbReference>
<dbReference type="InterPro" id="IPR000008">
    <property type="entry name" value="C2_dom"/>
</dbReference>
<feature type="compositionally biased region" description="Polar residues" evidence="1">
    <location>
        <begin position="232"/>
        <end position="254"/>
    </location>
</feature>
<feature type="compositionally biased region" description="Low complexity" evidence="1">
    <location>
        <begin position="221"/>
        <end position="231"/>
    </location>
</feature>
<dbReference type="PANTHER" id="PTHR47052">
    <property type="entry name" value="CONSERVED SERINE PROLINE-RICH PROTEIN (AFU_ORTHOLOGUE AFUA_2G01790)"/>
    <property type="match status" value="1"/>
</dbReference>
<dbReference type="SUPFAM" id="SSF49562">
    <property type="entry name" value="C2 domain (Calcium/lipid-binding domain, CaLB)"/>
    <property type="match status" value="1"/>
</dbReference>
<sequence length="392" mass="43705">MSTASDSVFGGANGLLEVYISRARDLPNLRKLDKQSPFVRLRLAHMTETSDVVSRGGQTPRFNFYTKFDLTPDVKPLLLIELFDDKSPPRLIGQCEVDLTPALYKDPEDGHDDWYQLYHGSEEAGQIYMELTFHPVVPTARAHHMDDENNEFEASLASRPPPPLPSNVPTVQLKNFMSKSDDTDRRAGNRYLHASRVQQHIPSIGQGASLRESSAPPMPPFNFSSSINSNATGDSQITHNSQSSHSTINTTGTTEPLFAKLKQLKEKWRSIKNPNPEQLGQENKVDLKALQKVVGVAIDDTEDNNDMRTSSRISMESSKFISQPPLPELPKQCSRKSSFENSPTRLSPATHGRLNSHMPQLSPRLPPLPSSPSFTRKTSSPSPTRRRPPPLH</sequence>
<protein>
    <submittedName>
        <fullName evidence="3">LAFE_0G12134g1_1</fullName>
    </submittedName>
</protein>
<feature type="region of interest" description="Disordered" evidence="1">
    <location>
        <begin position="300"/>
        <end position="392"/>
    </location>
</feature>
<dbReference type="InterPro" id="IPR037791">
    <property type="entry name" value="C2_fungal_Inn1"/>
</dbReference>
<proteinExistence type="predicted"/>
<feature type="compositionally biased region" description="Low complexity" evidence="1">
    <location>
        <begin position="371"/>
        <end position="383"/>
    </location>
</feature>
<keyword evidence="4" id="KW-1185">Reference proteome</keyword>
<reference evidence="3 4" key="1">
    <citation type="submission" date="2016-03" db="EMBL/GenBank/DDBJ databases">
        <authorList>
            <person name="Devillers H."/>
        </authorList>
    </citation>
    <scope>NUCLEOTIDE SEQUENCE [LARGE SCALE GENOMIC DNA]</scope>
    <source>
        <strain evidence="3">CBS 6772</strain>
    </source>
</reference>
<dbReference type="PROSITE" id="PS50004">
    <property type="entry name" value="C2"/>
    <property type="match status" value="1"/>
</dbReference>
<feature type="domain" description="C2" evidence="2">
    <location>
        <begin position="1"/>
        <end position="115"/>
    </location>
</feature>
<gene>
    <name evidence="3" type="ORF">LAFE_0G12134G</name>
</gene>
<feature type="compositionally biased region" description="Polar residues" evidence="1">
    <location>
        <begin position="307"/>
        <end position="321"/>
    </location>
</feature>
<dbReference type="EMBL" id="LT598486">
    <property type="protein sequence ID" value="SCW03513.1"/>
    <property type="molecule type" value="Genomic_DNA"/>
</dbReference>
<feature type="region of interest" description="Disordered" evidence="1">
    <location>
        <begin position="207"/>
        <end position="254"/>
    </location>
</feature>
<dbReference type="STRING" id="4955.A0A1G4MI44"/>
<name>A0A1G4MI44_LACFM</name>
<feature type="compositionally biased region" description="Polar residues" evidence="1">
    <location>
        <begin position="335"/>
        <end position="347"/>
    </location>
</feature>
<dbReference type="Pfam" id="PF00168">
    <property type="entry name" value="C2"/>
    <property type="match status" value="1"/>
</dbReference>
<dbReference type="AlphaFoldDB" id="A0A1G4MI44"/>
<dbReference type="SMART" id="SM00239">
    <property type="entry name" value="C2"/>
    <property type="match status" value="1"/>
</dbReference>
<dbReference type="OrthoDB" id="270970at2759"/>
<evidence type="ECO:0000313" key="4">
    <source>
        <dbReference type="Proteomes" id="UP000190831"/>
    </source>
</evidence>
<dbReference type="Gene3D" id="2.60.40.150">
    <property type="entry name" value="C2 domain"/>
    <property type="match status" value="1"/>
</dbReference>
<evidence type="ECO:0000256" key="1">
    <source>
        <dbReference type="SAM" id="MobiDB-lite"/>
    </source>
</evidence>
<evidence type="ECO:0000259" key="2">
    <source>
        <dbReference type="PROSITE" id="PS50004"/>
    </source>
</evidence>
<dbReference type="PANTHER" id="PTHR47052:SF3">
    <property type="entry name" value="INGRESSION PROTEIN 1"/>
    <property type="match status" value="1"/>
</dbReference>
<evidence type="ECO:0000313" key="3">
    <source>
        <dbReference type="EMBL" id="SCW03513.1"/>
    </source>
</evidence>
<dbReference type="InterPro" id="IPR052981">
    <property type="entry name" value="Ingression_C2_domain"/>
</dbReference>
<feature type="region of interest" description="Disordered" evidence="1">
    <location>
        <begin position="150"/>
        <end position="169"/>
    </location>
</feature>
<accession>A0A1G4MI44</accession>